<protein>
    <recommendedName>
        <fullName evidence="3">DUF2946 domain-containing protein</fullName>
    </recommendedName>
</protein>
<sequence length="130" mass="13727">MWRIRHICIGFRVALVVTLIAILQIVSPLAALGRDHIFGEAAPCVAKVDAGVEKVGDVTNLGRDPPATQHGSHIDCCIACSVGSQLYLDSHNATALPKPPIAVRLTYGQNASARLVQYKLIGPGARGPPV</sequence>
<comment type="caution">
    <text evidence="1">The sequence shown here is derived from an EMBL/GenBank/DDBJ whole genome shotgun (WGS) entry which is preliminary data.</text>
</comment>
<proteinExistence type="predicted"/>
<evidence type="ECO:0008006" key="3">
    <source>
        <dbReference type="Google" id="ProtNLM"/>
    </source>
</evidence>
<name>A0A9W6GWA5_9HYPH</name>
<accession>A0A9W6GWA5</accession>
<dbReference type="Proteomes" id="UP001144323">
    <property type="component" value="Unassembled WGS sequence"/>
</dbReference>
<gene>
    <name evidence="1" type="ORF">LMG27198_30310</name>
</gene>
<organism evidence="1 2">
    <name type="scientific">Methylocystis echinoides</name>
    <dbReference type="NCBI Taxonomy" id="29468"/>
    <lineage>
        <taxon>Bacteria</taxon>
        <taxon>Pseudomonadati</taxon>
        <taxon>Pseudomonadota</taxon>
        <taxon>Alphaproteobacteria</taxon>
        <taxon>Hyphomicrobiales</taxon>
        <taxon>Methylocystaceae</taxon>
        <taxon>Methylocystis</taxon>
    </lineage>
</organism>
<dbReference type="EMBL" id="BSEC01000001">
    <property type="protein sequence ID" value="GLI94039.1"/>
    <property type="molecule type" value="Genomic_DNA"/>
</dbReference>
<dbReference type="AlphaFoldDB" id="A0A9W6GWA5"/>
<keyword evidence="2" id="KW-1185">Reference proteome</keyword>
<evidence type="ECO:0000313" key="1">
    <source>
        <dbReference type="EMBL" id="GLI94039.1"/>
    </source>
</evidence>
<evidence type="ECO:0000313" key="2">
    <source>
        <dbReference type="Proteomes" id="UP001144323"/>
    </source>
</evidence>
<reference evidence="1" key="1">
    <citation type="journal article" date="2023" name="Int. J. Syst. Evol. Microbiol.">
        <title>Methylocystis iwaonis sp. nov., a type II methane-oxidizing bacterium from surface soil of a rice paddy field in Japan, and emended description of the genus Methylocystis (ex Whittenbury et al. 1970) Bowman et al. 1993.</title>
        <authorList>
            <person name="Kaise H."/>
            <person name="Sawadogo J.B."/>
            <person name="Alam M.S."/>
            <person name="Ueno C."/>
            <person name="Dianou D."/>
            <person name="Shinjo R."/>
            <person name="Asakawa S."/>
        </authorList>
    </citation>
    <scope>NUCLEOTIDE SEQUENCE</scope>
    <source>
        <strain evidence="1">LMG27198</strain>
    </source>
</reference>